<evidence type="ECO:0000313" key="5">
    <source>
        <dbReference type="Proteomes" id="UP000651668"/>
    </source>
</evidence>
<reference evidence="4" key="2">
    <citation type="submission" date="2020-09" db="EMBL/GenBank/DDBJ databases">
        <authorList>
            <person name="Sun Q."/>
            <person name="Zhou Y."/>
        </authorList>
    </citation>
    <scope>NUCLEOTIDE SEQUENCE</scope>
    <source>
        <strain evidence="4">CGMCC 1.15343</strain>
    </source>
</reference>
<reference evidence="4" key="1">
    <citation type="journal article" date="2014" name="Int. J. Syst. Evol. Microbiol.">
        <title>Complete genome sequence of Corynebacterium casei LMG S-19264T (=DSM 44701T), isolated from a smear-ripened cheese.</title>
        <authorList>
            <consortium name="US DOE Joint Genome Institute (JGI-PGF)"/>
            <person name="Walter F."/>
            <person name="Albersmeier A."/>
            <person name="Kalinowski J."/>
            <person name="Ruckert C."/>
        </authorList>
    </citation>
    <scope>NUCLEOTIDE SEQUENCE</scope>
    <source>
        <strain evidence="4">CGMCC 1.15343</strain>
    </source>
</reference>
<dbReference type="Pfam" id="PF01494">
    <property type="entry name" value="FAD_binding_3"/>
    <property type="match status" value="1"/>
</dbReference>
<evidence type="ECO:0000256" key="2">
    <source>
        <dbReference type="ARBA" id="ARBA00023033"/>
    </source>
</evidence>
<organism evidence="4 5">
    <name type="scientific">Pedobacter quisquiliarum</name>
    <dbReference type="NCBI Taxonomy" id="1834438"/>
    <lineage>
        <taxon>Bacteria</taxon>
        <taxon>Pseudomonadati</taxon>
        <taxon>Bacteroidota</taxon>
        <taxon>Sphingobacteriia</taxon>
        <taxon>Sphingobacteriales</taxon>
        <taxon>Sphingobacteriaceae</taxon>
        <taxon>Pedobacter</taxon>
    </lineage>
</organism>
<sequence>MKVVIIGGGIAGLTLANFLIGDQFEVVVNERAIGSPGGGHAFLMHSDGLSVLQEIALRADQVSEQSAEQKQAEPLSDHMTSVNLLPGQLVEQFSLKRPDGKEVQHLPLDNWRCIKRTELTQFLYAKLPASAIRNNRRFTHFIYEDDRIVAAGFENGDVEYGDLFIGADGGFSRVREALWGPTTFVSGRVKEVVGIASNREIAETYRGTFNKFQRDDSGLAFGMIPSSGEELVWFMQYDPAIADLESESESELEAFCRRLMANFPPLATDILDSNDFSTSYIWKTRDFEVLSSFSHNNVALIGDAAHLALPFTSAGTTNAMIDARLLASNLKQMNYPDAFQSYYEQRSKEVAAHLKLGRALRDVFLMPSTFPEKEFQIPLIADKLRSR</sequence>
<protein>
    <submittedName>
        <fullName evidence="4">Monooxygenase</fullName>
    </submittedName>
</protein>
<dbReference type="Gene3D" id="3.50.50.60">
    <property type="entry name" value="FAD/NAD(P)-binding domain"/>
    <property type="match status" value="1"/>
</dbReference>
<dbReference type="InterPro" id="IPR036188">
    <property type="entry name" value="FAD/NAD-bd_sf"/>
</dbReference>
<proteinExistence type="predicted"/>
<accession>A0A916U988</accession>
<dbReference type="EMBL" id="BMIL01000005">
    <property type="protein sequence ID" value="GGC65245.1"/>
    <property type="molecule type" value="Genomic_DNA"/>
</dbReference>
<evidence type="ECO:0000313" key="4">
    <source>
        <dbReference type="EMBL" id="GGC65245.1"/>
    </source>
</evidence>
<dbReference type="InterPro" id="IPR050493">
    <property type="entry name" value="FAD-dep_Monooxygenase_BioMet"/>
</dbReference>
<dbReference type="SUPFAM" id="SSF51905">
    <property type="entry name" value="FAD/NAD(P)-binding domain"/>
    <property type="match status" value="1"/>
</dbReference>
<dbReference type="PRINTS" id="PR00420">
    <property type="entry name" value="RNGMNOXGNASE"/>
</dbReference>
<comment type="caution">
    <text evidence="4">The sequence shown here is derived from an EMBL/GenBank/DDBJ whole genome shotgun (WGS) entry which is preliminary data.</text>
</comment>
<dbReference type="GO" id="GO:0004497">
    <property type="term" value="F:monooxygenase activity"/>
    <property type="evidence" value="ECO:0007669"/>
    <property type="project" value="UniProtKB-KW"/>
</dbReference>
<dbReference type="AlphaFoldDB" id="A0A916U988"/>
<feature type="domain" description="FAD-binding" evidence="3">
    <location>
        <begin position="2"/>
        <end position="345"/>
    </location>
</feature>
<dbReference type="PANTHER" id="PTHR13789">
    <property type="entry name" value="MONOOXYGENASE"/>
    <property type="match status" value="1"/>
</dbReference>
<evidence type="ECO:0000256" key="1">
    <source>
        <dbReference type="ARBA" id="ARBA00023002"/>
    </source>
</evidence>
<dbReference type="GO" id="GO:0071949">
    <property type="term" value="F:FAD binding"/>
    <property type="evidence" value="ECO:0007669"/>
    <property type="project" value="InterPro"/>
</dbReference>
<dbReference type="InterPro" id="IPR002938">
    <property type="entry name" value="FAD-bd"/>
</dbReference>
<gene>
    <name evidence="4" type="ORF">GCM10011387_18620</name>
</gene>
<keyword evidence="2 4" id="KW-0503">Monooxygenase</keyword>
<dbReference type="PANTHER" id="PTHR13789:SF309">
    <property type="entry name" value="PUTATIVE (AFU_ORTHOLOGUE AFUA_6G14510)-RELATED"/>
    <property type="match status" value="1"/>
</dbReference>
<dbReference type="RefSeq" id="WP_188626608.1">
    <property type="nucleotide sequence ID" value="NZ_BMIL01000005.1"/>
</dbReference>
<keyword evidence="5" id="KW-1185">Reference proteome</keyword>
<evidence type="ECO:0000259" key="3">
    <source>
        <dbReference type="Pfam" id="PF01494"/>
    </source>
</evidence>
<keyword evidence="1" id="KW-0560">Oxidoreductase</keyword>
<dbReference type="Proteomes" id="UP000651668">
    <property type="component" value="Unassembled WGS sequence"/>
</dbReference>
<name>A0A916U988_9SPHI</name>